<dbReference type="Proteomes" id="UP000482671">
    <property type="component" value="Unassembled WGS sequence"/>
</dbReference>
<dbReference type="STRING" id="46503.ERS852463_03001"/>
<evidence type="ECO:0000313" key="4">
    <source>
        <dbReference type="EMBL" id="MTV01191.1"/>
    </source>
</evidence>
<dbReference type="GeneID" id="49204406"/>
<dbReference type="RefSeq" id="WP_005634795.1">
    <property type="nucleotide sequence ID" value="NZ_BAABYG010000001.1"/>
</dbReference>
<dbReference type="Proteomes" id="UP000283732">
    <property type="component" value="Unassembled WGS sequence"/>
</dbReference>
<dbReference type="EMBL" id="QSUP01000006">
    <property type="protein sequence ID" value="RGN52428.1"/>
    <property type="molecule type" value="Genomic_DNA"/>
</dbReference>
<dbReference type="AlphaFoldDB" id="A0A351DZ48"/>
<dbReference type="InterPro" id="IPR025342">
    <property type="entry name" value="DUF4248"/>
</dbReference>
<evidence type="ECO:0000313" key="12">
    <source>
        <dbReference type="Proteomes" id="UP000437446"/>
    </source>
</evidence>
<evidence type="ECO:0000313" key="1">
    <source>
        <dbReference type="EMBL" id="GKH70552.1"/>
    </source>
</evidence>
<proteinExistence type="predicted"/>
<dbReference type="EMBL" id="BQNZ01000001">
    <property type="protein sequence ID" value="GKH70552.1"/>
    <property type="molecule type" value="Genomic_DNA"/>
</dbReference>
<dbReference type="EMBL" id="QSII01000001">
    <property type="protein sequence ID" value="RHC90245.1"/>
    <property type="molecule type" value="Genomic_DNA"/>
</dbReference>
<sequence length="78" mass="8941">MNDKKIELISAKGAMGVTEFALLYFPESPPETAYKRMWVWIRTSRGLKEKLLAAGWVKFQKLYTPKQVACLVEHLGEP</sequence>
<dbReference type="Proteomes" id="UP000261088">
    <property type="component" value="Unassembled WGS sequence"/>
</dbReference>
<evidence type="ECO:0000313" key="7">
    <source>
        <dbReference type="EMBL" id="RHH75330.1"/>
    </source>
</evidence>
<dbReference type="Pfam" id="PF14053">
    <property type="entry name" value="DUF4248"/>
    <property type="match status" value="1"/>
</dbReference>
<dbReference type="Proteomes" id="UP001055114">
    <property type="component" value="Unassembled WGS sequence"/>
</dbReference>
<evidence type="ECO:0000313" key="6">
    <source>
        <dbReference type="EMBL" id="RHC90245.1"/>
    </source>
</evidence>
<evidence type="ECO:0000313" key="8">
    <source>
        <dbReference type="Proteomes" id="UP000261088"/>
    </source>
</evidence>
<evidence type="ECO:0000313" key="9">
    <source>
        <dbReference type="Proteomes" id="UP000283732"/>
    </source>
</evidence>
<dbReference type="Proteomes" id="UP000434916">
    <property type="component" value="Unassembled WGS sequence"/>
</dbReference>
<evidence type="ECO:0000313" key="13">
    <source>
        <dbReference type="Proteomes" id="UP000482671"/>
    </source>
</evidence>
<gene>
    <name evidence="1" type="ORF">CE91St3_04150</name>
    <name evidence="7" type="ORF">DW191_15720</name>
    <name evidence="6" type="ORF">DW828_01550</name>
    <name evidence="5" type="ORF">DXB61_07150</name>
    <name evidence="2" type="ORF">GMD66_11470</name>
    <name evidence="3" type="ORF">GMD82_04670</name>
    <name evidence="4" type="ORF">GME02_05825</name>
</gene>
<dbReference type="Proteomes" id="UP000286260">
    <property type="component" value="Unassembled WGS sequence"/>
</dbReference>
<keyword evidence="11" id="KW-1185">Reference proteome</keyword>
<dbReference type="EMBL" id="QRKC01000008">
    <property type="protein sequence ID" value="RHH75330.1"/>
    <property type="molecule type" value="Genomic_DNA"/>
</dbReference>
<reference evidence="1" key="3">
    <citation type="submission" date="2022-01" db="EMBL/GenBank/DDBJ databases">
        <title>Novel bile acid biosynthetic pathways are enriched in the microbiome of centenarians.</title>
        <authorList>
            <person name="Sato Y."/>
            <person name="Atarashi K."/>
            <person name="Plichta R.D."/>
            <person name="Arai Y."/>
            <person name="Sasajima S."/>
            <person name="Kearney M.S."/>
            <person name="Suda W."/>
            <person name="Takeshita K."/>
            <person name="Sasaki T."/>
            <person name="Okamoto S."/>
            <person name="Skelly N.A."/>
            <person name="Okamura Y."/>
            <person name="Vlamakis H."/>
            <person name="Li Y."/>
            <person name="Tanoue T."/>
            <person name="Takei H."/>
            <person name="Nittono H."/>
            <person name="Narushima S."/>
            <person name="Irie J."/>
            <person name="Itoh H."/>
            <person name="Moriya K."/>
            <person name="Sugiura Y."/>
            <person name="Suematsu M."/>
            <person name="Moritoki N."/>
            <person name="Shibata S."/>
            <person name="Littman R.D."/>
            <person name="Fischbach A.M."/>
            <person name="Uwamino Y."/>
            <person name="Inoue T."/>
            <person name="Honda A."/>
            <person name="Hattori M."/>
            <person name="Murai T."/>
            <person name="Xavier J.R."/>
            <person name="Hirose N."/>
            <person name="Honda K."/>
        </authorList>
    </citation>
    <scope>NUCLEOTIDE SEQUENCE</scope>
    <source>
        <strain evidence="1">CE91-St3</strain>
    </source>
</reference>
<protein>
    <submittedName>
        <fullName evidence="7">DUF4248 domain-containing protein</fullName>
    </submittedName>
</protein>
<reference evidence="8 9" key="1">
    <citation type="submission" date="2018-08" db="EMBL/GenBank/DDBJ databases">
        <title>A genome reference for cultivated species of the human gut microbiota.</title>
        <authorList>
            <person name="Zou Y."/>
            <person name="Xue W."/>
            <person name="Luo G."/>
        </authorList>
    </citation>
    <scope>NUCLEOTIDE SEQUENCE [LARGE SCALE GENOMIC DNA]</scope>
    <source>
        <strain evidence="7 9">AM16-50</strain>
        <strain evidence="6 10">AM34-17</strain>
        <strain evidence="5 8">OM05-11AA</strain>
    </source>
</reference>
<evidence type="ECO:0000313" key="2">
    <source>
        <dbReference type="EMBL" id="MTU29809.1"/>
    </source>
</evidence>
<dbReference type="Proteomes" id="UP000437446">
    <property type="component" value="Unassembled WGS sequence"/>
</dbReference>
<dbReference type="EMBL" id="WNCN01000005">
    <property type="protein sequence ID" value="MTU38809.1"/>
    <property type="molecule type" value="Genomic_DNA"/>
</dbReference>
<evidence type="ECO:0000313" key="5">
    <source>
        <dbReference type="EMBL" id="RGN52428.1"/>
    </source>
</evidence>
<organism evidence="7 9">
    <name type="scientific">Parabacteroides merdae</name>
    <dbReference type="NCBI Taxonomy" id="46503"/>
    <lineage>
        <taxon>Bacteria</taxon>
        <taxon>Pseudomonadati</taxon>
        <taxon>Bacteroidota</taxon>
        <taxon>Bacteroidia</taxon>
        <taxon>Bacteroidales</taxon>
        <taxon>Tannerellaceae</taxon>
        <taxon>Parabacteroides</taxon>
    </lineage>
</organism>
<accession>A0A351DZ48</accession>
<dbReference type="OrthoDB" id="1094282at2"/>
<name>A0A351DZ48_9BACT</name>
<dbReference type="EMBL" id="WNCR01000004">
    <property type="protein sequence ID" value="MTU29809.1"/>
    <property type="molecule type" value="Genomic_DNA"/>
</dbReference>
<dbReference type="EMBL" id="WNDD01000005">
    <property type="protein sequence ID" value="MTV01191.1"/>
    <property type="molecule type" value="Genomic_DNA"/>
</dbReference>
<reference evidence="11 12" key="2">
    <citation type="journal article" date="2019" name="Nat. Med.">
        <title>A library of human gut bacterial isolates paired with longitudinal multiomics data enables mechanistic microbiome research.</title>
        <authorList>
            <person name="Poyet M."/>
            <person name="Groussin M."/>
            <person name="Gibbons S.M."/>
            <person name="Avila-Pacheco J."/>
            <person name="Jiang X."/>
            <person name="Kearney S.M."/>
            <person name="Perrotta A.R."/>
            <person name="Berdy B."/>
            <person name="Zhao S."/>
            <person name="Lieberman T.D."/>
            <person name="Swanson P.K."/>
            <person name="Smith M."/>
            <person name="Roesemann S."/>
            <person name="Alexander J.E."/>
            <person name="Rich S.A."/>
            <person name="Livny J."/>
            <person name="Vlamakis H."/>
            <person name="Clish C."/>
            <person name="Bullock K."/>
            <person name="Deik A."/>
            <person name="Scott J."/>
            <person name="Pierce K.A."/>
            <person name="Xavier R.J."/>
            <person name="Alm E.J."/>
        </authorList>
    </citation>
    <scope>NUCLEOTIDE SEQUENCE [LARGE SCALE GENOMIC DNA]</scope>
    <source>
        <strain evidence="4 13">BIOML-A11</strain>
        <strain evidence="2 12">BIOML-A25</strain>
        <strain evidence="3 11">BIOML-A29</strain>
    </source>
</reference>
<comment type="caution">
    <text evidence="7">The sequence shown here is derived from an EMBL/GenBank/DDBJ whole genome shotgun (WGS) entry which is preliminary data.</text>
</comment>
<evidence type="ECO:0000313" key="11">
    <source>
        <dbReference type="Proteomes" id="UP000434916"/>
    </source>
</evidence>
<evidence type="ECO:0000313" key="3">
    <source>
        <dbReference type="EMBL" id="MTU38809.1"/>
    </source>
</evidence>
<evidence type="ECO:0000313" key="10">
    <source>
        <dbReference type="Proteomes" id="UP000286260"/>
    </source>
</evidence>